<evidence type="ECO:0000259" key="1">
    <source>
        <dbReference type="PROSITE" id="PS50166"/>
    </source>
</evidence>
<evidence type="ECO:0000313" key="3">
    <source>
        <dbReference type="Proteomes" id="UP001497512"/>
    </source>
</evidence>
<organism evidence="2 3">
    <name type="scientific">Sphagnum troendelagicum</name>
    <dbReference type="NCBI Taxonomy" id="128251"/>
    <lineage>
        <taxon>Eukaryota</taxon>
        <taxon>Viridiplantae</taxon>
        <taxon>Streptophyta</taxon>
        <taxon>Embryophyta</taxon>
        <taxon>Bryophyta</taxon>
        <taxon>Sphagnophytina</taxon>
        <taxon>Sphagnopsida</taxon>
        <taxon>Sphagnales</taxon>
        <taxon>Sphagnaceae</taxon>
        <taxon>Sphagnum</taxon>
    </lineage>
</organism>
<sequence>MERPSEFRLLLQSKEQELINLCDQQIQSLHTRVIISLFLTTSYASHIASATVPGGNKKISTGQIREKEKVEANLAAQISQLQDDFKVGPWIAETMIELFGAVTGEVDAQLGRQTDALLALRSIIFHYWILEMLSLHSMTQQRLHSRLDVRSTLLQTLASFS</sequence>
<name>A0ABP0UGB3_9BRYO</name>
<evidence type="ECO:0000313" key="2">
    <source>
        <dbReference type="EMBL" id="CAK9220199.1"/>
    </source>
</evidence>
<reference evidence="2" key="1">
    <citation type="submission" date="2024-02" db="EMBL/GenBank/DDBJ databases">
        <authorList>
            <consortium name="ELIXIR-Norway"/>
            <consortium name="Elixir Norway"/>
        </authorList>
    </citation>
    <scope>NUCLEOTIDE SEQUENCE</scope>
</reference>
<dbReference type="InterPro" id="IPR001494">
    <property type="entry name" value="Importin-beta_N"/>
</dbReference>
<accession>A0ABP0UGB3</accession>
<feature type="domain" description="Importin N-terminal" evidence="1">
    <location>
        <begin position="116"/>
        <end position="159"/>
    </location>
</feature>
<protein>
    <recommendedName>
        <fullName evidence="1">Importin N-terminal domain-containing protein</fullName>
    </recommendedName>
</protein>
<gene>
    <name evidence="2" type="ORF">CSSPTR1EN2_LOCUS15268</name>
</gene>
<proteinExistence type="predicted"/>
<keyword evidence="3" id="KW-1185">Reference proteome</keyword>
<dbReference type="PROSITE" id="PS50166">
    <property type="entry name" value="IMPORTIN_B_NT"/>
    <property type="match status" value="1"/>
</dbReference>
<dbReference type="EMBL" id="OZ019895">
    <property type="protein sequence ID" value="CAK9220199.1"/>
    <property type="molecule type" value="Genomic_DNA"/>
</dbReference>
<dbReference type="Proteomes" id="UP001497512">
    <property type="component" value="Chromosome 3"/>
</dbReference>